<name>A0AAU7U6I6_9DEIO</name>
<reference evidence="2" key="1">
    <citation type="submission" date="2024-06" db="EMBL/GenBank/DDBJ databases">
        <title>Draft Genome Sequence of Deinococcus sonorensis Type Strain KR-87, a Biofilm Producing Representative of the Genus Deinococcus.</title>
        <authorList>
            <person name="Boren L.S."/>
            <person name="Grosso R.A."/>
            <person name="Hugenberg-Cox A.N."/>
            <person name="Hill J.T.E."/>
            <person name="Albert C.M."/>
            <person name="Tuohy J.M."/>
        </authorList>
    </citation>
    <scope>NUCLEOTIDE SEQUENCE</scope>
    <source>
        <strain evidence="2">KR-87</strain>
        <plasmid evidence="2">pDson03</plasmid>
    </source>
</reference>
<dbReference type="EMBL" id="CP158298">
    <property type="protein sequence ID" value="XBV84247.1"/>
    <property type="molecule type" value="Genomic_DNA"/>
</dbReference>
<dbReference type="KEGG" id="dsc:ABOD76_04095"/>
<evidence type="ECO:0000313" key="2">
    <source>
        <dbReference type="EMBL" id="XBV84247.1"/>
    </source>
</evidence>
<feature type="coiled-coil region" evidence="1">
    <location>
        <begin position="18"/>
        <end position="52"/>
    </location>
</feature>
<organism evidence="2">
    <name type="scientific">Deinococcus sonorensis KR-87</name>
    <dbReference type="NCBI Taxonomy" id="694439"/>
    <lineage>
        <taxon>Bacteria</taxon>
        <taxon>Thermotogati</taxon>
        <taxon>Deinococcota</taxon>
        <taxon>Deinococci</taxon>
        <taxon>Deinococcales</taxon>
        <taxon>Deinococcaceae</taxon>
        <taxon>Deinococcus</taxon>
    </lineage>
</organism>
<sequence>MTPPDDVVNDPSTTSPLLQDLRAEVQQLHTLVAQTRQRLVEVDALLQQATARSLIPAVDADPPAEDQQ</sequence>
<proteinExistence type="predicted"/>
<evidence type="ECO:0008006" key="3">
    <source>
        <dbReference type="Google" id="ProtNLM"/>
    </source>
</evidence>
<accession>A0AAU7U6I6</accession>
<protein>
    <recommendedName>
        <fullName evidence="3">SlyX family protein</fullName>
    </recommendedName>
</protein>
<dbReference type="RefSeq" id="WP_350242283.1">
    <property type="nucleotide sequence ID" value="NZ_CP158298.1"/>
</dbReference>
<evidence type="ECO:0000256" key="1">
    <source>
        <dbReference type="SAM" id="Coils"/>
    </source>
</evidence>
<geneLocation type="plasmid" evidence="2">
    <name>pDson03</name>
</geneLocation>
<keyword evidence="2" id="KW-0614">Plasmid</keyword>
<dbReference type="AlphaFoldDB" id="A0AAU7U6I6"/>
<gene>
    <name evidence="2" type="ORF">ABOD76_04095</name>
</gene>
<keyword evidence="1" id="KW-0175">Coiled coil</keyword>